<feature type="transmembrane region" description="Helical" evidence="1">
    <location>
        <begin position="96"/>
        <end position="114"/>
    </location>
</feature>
<evidence type="ECO:0000313" key="3">
    <source>
        <dbReference type="Proteomes" id="UP001597267"/>
    </source>
</evidence>
<feature type="transmembrane region" description="Helical" evidence="1">
    <location>
        <begin position="12"/>
        <end position="32"/>
    </location>
</feature>
<feature type="transmembrane region" description="Helical" evidence="1">
    <location>
        <begin position="120"/>
        <end position="142"/>
    </location>
</feature>
<organism evidence="2 3">
    <name type="scientific">Agrilactobacillus yilanensis</name>
    <dbReference type="NCBI Taxonomy" id="2485997"/>
    <lineage>
        <taxon>Bacteria</taxon>
        <taxon>Bacillati</taxon>
        <taxon>Bacillota</taxon>
        <taxon>Bacilli</taxon>
        <taxon>Lactobacillales</taxon>
        <taxon>Lactobacillaceae</taxon>
        <taxon>Agrilactobacillus</taxon>
    </lineage>
</organism>
<comment type="caution">
    <text evidence="2">The sequence shown here is derived from an EMBL/GenBank/DDBJ whole genome shotgun (WGS) entry which is preliminary data.</text>
</comment>
<evidence type="ECO:0000313" key="2">
    <source>
        <dbReference type="EMBL" id="MFD1670680.1"/>
    </source>
</evidence>
<dbReference type="Proteomes" id="UP001597267">
    <property type="component" value="Unassembled WGS sequence"/>
</dbReference>
<accession>A0ABW4J410</accession>
<keyword evidence="1" id="KW-0472">Membrane</keyword>
<dbReference type="InterPro" id="IPR021354">
    <property type="entry name" value="DUF2975"/>
</dbReference>
<protein>
    <submittedName>
        <fullName evidence="2">DUF2975 domain-containing protein</fullName>
    </submittedName>
</protein>
<keyword evidence="1" id="KW-1133">Transmembrane helix</keyword>
<keyword evidence="1" id="KW-0812">Transmembrane</keyword>
<gene>
    <name evidence="2" type="ORF">ACFQ5M_01075</name>
</gene>
<feature type="transmembrane region" description="Helical" evidence="1">
    <location>
        <begin position="44"/>
        <end position="68"/>
    </location>
</feature>
<sequence>MKHIALNFLKFVLIVVALLLMIIGIFGVPSFIRSMRINGVDFGIWRLIFGITIYPAILLFLMALYQAFRLLGYIRWQKTFTQMAVVTLNHIKKETMTVTGLLYVAFLPVAYMIADDGDAPGLIIFAFLFASAPLVIGIFAYVMEMLLKEAIAIKTENELTV</sequence>
<dbReference type="Pfam" id="PF11188">
    <property type="entry name" value="DUF2975"/>
    <property type="match status" value="1"/>
</dbReference>
<proteinExistence type="predicted"/>
<dbReference type="RefSeq" id="WP_125712412.1">
    <property type="nucleotide sequence ID" value="NZ_JBHTOP010000002.1"/>
</dbReference>
<keyword evidence="3" id="KW-1185">Reference proteome</keyword>
<name>A0ABW4J410_9LACO</name>
<dbReference type="EMBL" id="JBHTOP010000002">
    <property type="protein sequence ID" value="MFD1670680.1"/>
    <property type="molecule type" value="Genomic_DNA"/>
</dbReference>
<evidence type="ECO:0000256" key="1">
    <source>
        <dbReference type="SAM" id="Phobius"/>
    </source>
</evidence>
<reference evidence="3" key="1">
    <citation type="journal article" date="2019" name="Int. J. Syst. Evol. Microbiol.">
        <title>The Global Catalogue of Microorganisms (GCM) 10K type strain sequencing project: providing services to taxonomists for standard genome sequencing and annotation.</title>
        <authorList>
            <consortium name="The Broad Institute Genomics Platform"/>
            <consortium name="The Broad Institute Genome Sequencing Center for Infectious Disease"/>
            <person name="Wu L."/>
            <person name="Ma J."/>
        </authorList>
    </citation>
    <scope>NUCLEOTIDE SEQUENCE [LARGE SCALE GENOMIC DNA]</scope>
    <source>
        <strain evidence="3">CCM 8896</strain>
    </source>
</reference>